<evidence type="ECO:0000256" key="5">
    <source>
        <dbReference type="ARBA" id="ARBA00022475"/>
    </source>
</evidence>
<keyword evidence="11" id="KW-0472">Membrane</keyword>
<evidence type="ECO:0000256" key="15">
    <source>
        <dbReference type="ARBA" id="ARBA00033028"/>
    </source>
</evidence>
<dbReference type="AlphaFoldDB" id="A0A330LWQ0"/>
<evidence type="ECO:0000256" key="12">
    <source>
        <dbReference type="ARBA" id="ARBA00023186"/>
    </source>
</evidence>
<keyword evidence="10" id="KW-0443">Lipid metabolism</keyword>
<name>A0A330LWQ0_9GAMM</name>
<evidence type="ECO:0000256" key="8">
    <source>
        <dbReference type="ARBA" id="ARBA00022963"/>
    </source>
</evidence>
<evidence type="ECO:0000256" key="1">
    <source>
        <dbReference type="ARBA" id="ARBA00003280"/>
    </source>
</evidence>
<reference evidence="18" key="1">
    <citation type="submission" date="2018-05" db="EMBL/GenBank/DDBJ databases">
        <authorList>
            <person name="Cea G.-C."/>
            <person name="William W."/>
        </authorList>
    </citation>
    <scope>NUCLEOTIDE SEQUENCE [LARGE SCALE GENOMIC DNA]</scope>
    <source>
        <strain evidence="18">DB21MT 5</strain>
    </source>
</reference>
<evidence type="ECO:0000313" key="18">
    <source>
        <dbReference type="Proteomes" id="UP000250163"/>
    </source>
</evidence>
<evidence type="ECO:0000256" key="4">
    <source>
        <dbReference type="ARBA" id="ARBA00019692"/>
    </source>
</evidence>
<keyword evidence="6" id="KW-0997">Cell inner membrane</keyword>
<dbReference type="OrthoDB" id="7025807at2"/>
<comment type="function">
    <text evidence="1">May be involved in the folding of the extracellular lipase during its passage through the periplasm.</text>
</comment>
<accession>A0A330LWQ0</accession>
<evidence type="ECO:0000256" key="2">
    <source>
        <dbReference type="ARBA" id="ARBA00004383"/>
    </source>
</evidence>
<dbReference type="GO" id="GO:0051082">
    <property type="term" value="F:unfolded protein binding"/>
    <property type="evidence" value="ECO:0007669"/>
    <property type="project" value="InterPro"/>
</dbReference>
<keyword evidence="5" id="KW-1003">Cell membrane</keyword>
<comment type="similarity">
    <text evidence="3">Belongs to the lipase chaperone family.</text>
</comment>
<proteinExistence type="inferred from homology"/>
<gene>
    <name evidence="17" type="ORF">MORIYA_4220</name>
</gene>
<keyword evidence="7" id="KW-0812">Transmembrane</keyword>
<evidence type="ECO:0000256" key="16">
    <source>
        <dbReference type="SAM" id="SignalP"/>
    </source>
</evidence>
<dbReference type="InterPro" id="IPR004961">
    <property type="entry name" value="Lipase_chaperone"/>
</dbReference>
<evidence type="ECO:0000256" key="14">
    <source>
        <dbReference type="ARBA" id="ARBA00031542"/>
    </source>
</evidence>
<evidence type="ECO:0000256" key="3">
    <source>
        <dbReference type="ARBA" id="ARBA00010358"/>
    </source>
</evidence>
<keyword evidence="12" id="KW-0143">Chaperone</keyword>
<dbReference type="GO" id="GO:0005886">
    <property type="term" value="C:plasma membrane"/>
    <property type="evidence" value="ECO:0007669"/>
    <property type="project" value="UniProtKB-SubCell"/>
</dbReference>
<keyword evidence="9" id="KW-1133">Transmembrane helix</keyword>
<feature type="signal peptide" evidence="16">
    <location>
        <begin position="1"/>
        <end position="21"/>
    </location>
</feature>
<evidence type="ECO:0000256" key="11">
    <source>
        <dbReference type="ARBA" id="ARBA00023136"/>
    </source>
</evidence>
<keyword evidence="16" id="KW-0732">Signal</keyword>
<evidence type="ECO:0000256" key="9">
    <source>
        <dbReference type="ARBA" id="ARBA00022989"/>
    </source>
</evidence>
<evidence type="ECO:0000256" key="10">
    <source>
        <dbReference type="ARBA" id="ARBA00023098"/>
    </source>
</evidence>
<dbReference type="Proteomes" id="UP000250163">
    <property type="component" value="Chromosome MORIYA"/>
</dbReference>
<sequence>MPPKPKSFIVVTALSAVIAAAGGVQFLSQDDAQSIAATQAPTIEDSIIESKIIALQQVSYPLAPEAIAALVNQGDDVVTANTQQQQAVPLLLPSSLLGSTLPLTLDVNADGELVINKKIQHLFDFYLSAMGEESLDMIVARIKHRLKLQLVDPALRKGLSILTGYLQYLNAVTVIKQQFEQGIDPDDVGEYALENVIQVREMVLDARATYLDLDVIVAFFGQSDEYETYMLSVASINKNSELSTVEKQLAKAELDTTAPAWLLTQQHNANQLNQYREQYQTLQVQGASQTELQDFTQQSFLPEVVDRLAILDEKRQQWQIKLDEYRVQLAVITTRSAYYNSEANSDDSEQQREIAQLREVYFTSQEIKRVRVLDSIVSTSTTAL</sequence>
<feature type="chain" id="PRO_5016264146" description="Lipase chaperone" evidence="16">
    <location>
        <begin position="22"/>
        <end position="384"/>
    </location>
</feature>
<dbReference type="SUPFAM" id="SSF158855">
    <property type="entry name" value="Lipase chaperone-like"/>
    <property type="match status" value="1"/>
</dbReference>
<evidence type="ECO:0000313" key="17">
    <source>
        <dbReference type="EMBL" id="SQD80672.1"/>
    </source>
</evidence>
<evidence type="ECO:0000256" key="13">
    <source>
        <dbReference type="ARBA" id="ARBA00030948"/>
    </source>
</evidence>
<dbReference type="GO" id="GO:0016042">
    <property type="term" value="P:lipid catabolic process"/>
    <property type="evidence" value="ECO:0007669"/>
    <property type="project" value="UniProtKB-KW"/>
</dbReference>
<dbReference type="Pfam" id="PF03280">
    <property type="entry name" value="Lipase_chap"/>
    <property type="match status" value="1"/>
</dbReference>
<dbReference type="GO" id="GO:0006457">
    <property type="term" value="P:protein folding"/>
    <property type="evidence" value="ECO:0007669"/>
    <property type="project" value="InterPro"/>
</dbReference>
<protein>
    <recommendedName>
        <fullName evidence="4">Lipase chaperone</fullName>
    </recommendedName>
    <alternativeName>
        <fullName evidence="15">Lipase foldase</fullName>
    </alternativeName>
    <alternativeName>
        <fullName evidence="13">Lipase helper protein</fullName>
    </alternativeName>
    <alternativeName>
        <fullName evidence="14">Lipase modulator</fullName>
    </alternativeName>
</protein>
<dbReference type="EMBL" id="LS483250">
    <property type="protein sequence ID" value="SQD80672.1"/>
    <property type="molecule type" value="Genomic_DNA"/>
</dbReference>
<keyword evidence="8" id="KW-0442">Lipid degradation</keyword>
<evidence type="ECO:0000256" key="7">
    <source>
        <dbReference type="ARBA" id="ARBA00022692"/>
    </source>
</evidence>
<dbReference type="RefSeq" id="WP_112718164.1">
    <property type="nucleotide sequence ID" value="NZ_LS483250.1"/>
</dbReference>
<dbReference type="KEGG" id="mya:MORIYA_4220"/>
<keyword evidence="18" id="KW-1185">Reference proteome</keyword>
<evidence type="ECO:0000256" key="6">
    <source>
        <dbReference type="ARBA" id="ARBA00022519"/>
    </source>
</evidence>
<comment type="subcellular location">
    <subcellularLocation>
        <location evidence="2">Cell inner membrane</location>
        <topology evidence="2">Single-pass membrane protein</topology>
        <orientation evidence="2">Periplasmic side</orientation>
    </subcellularLocation>
</comment>
<organism evidence="17 18">
    <name type="scientific">Moritella yayanosii</name>
    <dbReference type="NCBI Taxonomy" id="69539"/>
    <lineage>
        <taxon>Bacteria</taxon>
        <taxon>Pseudomonadati</taxon>
        <taxon>Pseudomonadota</taxon>
        <taxon>Gammaproteobacteria</taxon>
        <taxon>Alteromonadales</taxon>
        <taxon>Moritellaceae</taxon>
        <taxon>Moritella</taxon>
    </lineage>
</organism>